<evidence type="ECO:0000256" key="1">
    <source>
        <dbReference type="SAM" id="MobiDB-lite"/>
    </source>
</evidence>
<dbReference type="OrthoDB" id="1734943at2759"/>
<keyword evidence="3" id="KW-1185">Reference proteome</keyword>
<dbReference type="KEGG" id="mgl:MGL_1231"/>
<feature type="compositionally biased region" description="Polar residues" evidence="1">
    <location>
        <begin position="875"/>
        <end position="885"/>
    </location>
</feature>
<feature type="compositionally biased region" description="Low complexity" evidence="1">
    <location>
        <begin position="57"/>
        <end position="81"/>
    </location>
</feature>
<feature type="compositionally biased region" description="Basic and acidic residues" evidence="1">
    <location>
        <begin position="538"/>
        <end position="547"/>
    </location>
</feature>
<feature type="region of interest" description="Disordered" evidence="1">
    <location>
        <begin position="538"/>
        <end position="628"/>
    </location>
</feature>
<accession>A8PWV5</accession>
<dbReference type="InParanoid" id="A8PWV5"/>
<dbReference type="STRING" id="425265.A8PWV5"/>
<feature type="region of interest" description="Disordered" evidence="1">
    <location>
        <begin position="809"/>
        <end position="838"/>
    </location>
</feature>
<feature type="region of interest" description="Disordered" evidence="1">
    <location>
        <begin position="45"/>
        <end position="83"/>
    </location>
</feature>
<dbReference type="RefSeq" id="XP_001731963.1">
    <property type="nucleotide sequence ID" value="XM_001731911.1"/>
</dbReference>
<evidence type="ECO:0000313" key="3">
    <source>
        <dbReference type="Proteomes" id="UP000008837"/>
    </source>
</evidence>
<organism evidence="2 3">
    <name type="scientific">Malassezia globosa (strain ATCC MYA-4612 / CBS 7966)</name>
    <name type="common">Dandruff-associated fungus</name>
    <dbReference type="NCBI Taxonomy" id="425265"/>
    <lineage>
        <taxon>Eukaryota</taxon>
        <taxon>Fungi</taxon>
        <taxon>Dikarya</taxon>
        <taxon>Basidiomycota</taxon>
        <taxon>Ustilaginomycotina</taxon>
        <taxon>Malasseziomycetes</taxon>
        <taxon>Malasseziales</taxon>
        <taxon>Malasseziaceae</taxon>
        <taxon>Malassezia</taxon>
    </lineage>
</organism>
<feature type="region of interest" description="Disordered" evidence="1">
    <location>
        <begin position="1"/>
        <end position="31"/>
    </location>
</feature>
<feature type="compositionally biased region" description="Polar residues" evidence="1">
    <location>
        <begin position="597"/>
        <end position="606"/>
    </location>
</feature>
<feature type="region of interest" description="Disordered" evidence="1">
    <location>
        <begin position="449"/>
        <end position="474"/>
    </location>
</feature>
<proteinExistence type="predicted"/>
<name>A8PWV5_MALGO</name>
<dbReference type="EMBL" id="AAYY01000003">
    <property type="protein sequence ID" value="EDP44749.1"/>
    <property type="molecule type" value="Genomic_DNA"/>
</dbReference>
<comment type="caution">
    <text evidence="2">The sequence shown here is derived from an EMBL/GenBank/DDBJ whole genome shotgun (WGS) entry which is preliminary data.</text>
</comment>
<dbReference type="AlphaFoldDB" id="A8PWV5"/>
<dbReference type="VEuPathDB" id="FungiDB:MGL_1231"/>
<feature type="compositionally biased region" description="Polar residues" evidence="1">
    <location>
        <begin position="1"/>
        <end position="19"/>
    </location>
</feature>
<feature type="compositionally biased region" description="Basic residues" evidence="1">
    <location>
        <begin position="449"/>
        <end position="459"/>
    </location>
</feature>
<gene>
    <name evidence="2" type="ORF">MGL_1231</name>
</gene>
<protein>
    <submittedName>
        <fullName evidence="2">Uncharacterized protein</fullName>
    </submittedName>
</protein>
<reference evidence="2 3" key="1">
    <citation type="journal article" date="2007" name="Proc. Natl. Acad. Sci. U.S.A.">
        <title>Dandruff-associated Malassezia genomes reveal convergent and divergent virulence traits shared with plant and human fungal pathogens.</title>
        <authorList>
            <person name="Xu J."/>
            <person name="Saunders C.W."/>
            <person name="Hu P."/>
            <person name="Grant R.A."/>
            <person name="Boekhout T."/>
            <person name="Kuramae E.E."/>
            <person name="Kronstad J.W."/>
            <person name="Deangelis Y.M."/>
            <person name="Reeder N.L."/>
            <person name="Johnstone K.R."/>
            <person name="Leland M."/>
            <person name="Fieno A.M."/>
            <person name="Begley W.M."/>
            <person name="Sun Y."/>
            <person name="Lacey M.P."/>
            <person name="Chaudhary T."/>
            <person name="Keough T."/>
            <person name="Chu L."/>
            <person name="Sears R."/>
            <person name="Yuan B."/>
            <person name="Dawson T.L.Jr."/>
        </authorList>
    </citation>
    <scope>NUCLEOTIDE SEQUENCE [LARGE SCALE GENOMIC DNA]</scope>
    <source>
        <strain evidence="3">ATCC MYA-4612 / CBS 7966</strain>
    </source>
</reference>
<feature type="compositionally biased region" description="Polar residues" evidence="1">
    <location>
        <begin position="854"/>
        <end position="864"/>
    </location>
</feature>
<feature type="compositionally biased region" description="Basic and acidic residues" evidence="1">
    <location>
        <begin position="610"/>
        <end position="619"/>
    </location>
</feature>
<feature type="compositionally biased region" description="Basic and acidic residues" evidence="1">
    <location>
        <begin position="554"/>
        <end position="579"/>
    </location>
</feature>
<feature type="region of interest" description="Disordered" evidence="1">
    <location>
        <begin position="851"/>
        <end position="924"/>
    </location>
</feature>
<dbReference type="GeneID" id="5856268"/>
<sequence>MPIFSHSTPTPHNVTGSDAETSEANKRFSRRPGVLSLASLSKLGSSQTAQGSGNTHGPASAAAAGAASLGATPPTTPPASAVRNPGVSAVVQADPSRLSQFSLRLNELVNKAFVASQQSVSSIAHSGTSPFTGYSISVPRIQNISYGTNRLPNRIKVIEMTRLVIDELHSAAQEDPYLLRAVSRTVLKTLSQFVARIESQLVSSRTDPTALQIPASLRGPHHVPAAMEFNLALISLEWIVEESLERCLEGLPPLAFLHSPNILMPTAAEGMAQPPMPSYVHDILSPLREQMEASIIHVVQPLLVTLKSSITACLMRANTRPFQPQTSPPLLSDFDAQHGNPRVPWYKELEERLDAAYRLLMLRIVDRCGQDGQAWFISVAIHTIWKGLVIITARSVFAPASVVEAEFAHTFGRTPSAMPSSAVLNALLSGEQSKRVPTPTQLAHALRSVSRHSSSRKWRASVESGSGTRTPEPGTDNFKSWCGHFALPATDADCFVVNPLLVAEQLHDLQVFERLMRQFCTNFYPSLTQKHSCQAHVSEHARDESARVDTSAPESRDVKAHGIESGEQMTAEHKTKENGTESTMADANVKSQDRQSSHGYNLIVSNGVNSDKDVNGDGGKDDDDDDDDLAHEALSEAFEALQCTVIVLRTLLQEPDAMLHMATSSDQGHLEDTGLSPTALHAFRVIPSLLLIQIAFCRIPPGWTDERFPMPAGLELMGNVLPTPPQLFHYSWRDYEAALPGFAAAETAALSLADRYTPIIARITETLNTHLAMSKQEAHVASGARDEGDAGSDYSNEEVPAAMTQSMPMLESTKDPSPLEESANNVNDGHAVGKSGKMPLFSAMNNMAIDDSQAPRSRASTRSVSPLAPRLWRRNASQGPKTALQNALPPRVSRAHATSSFGLSRGRRRSPSPGLPRKTAYTPAHMQRDALHMFDYVLRSVPESLNE</sequence>
<evidence type="ECO:0000313" key="2">
    <source>
        <dbReference type="EMBL" id="EDP44749.1"/>
    </source>
</evidence>
<dbReference type="Proteomes" id="UP000008837">
    <property type="component" value="Unassembled WGS sequence"/>
</dbReference>
<dbReference type="OMA" id="PRIEERC"/>